<feature type="transmembrane region" description="Helical" evidence="8">
    <location>
        <begin position="97"/>
        <end position="118"/>
    </location>
</feature>
<organism evidence="9 10">
    <name type="scientific">Luteimicrobium xylanilyticum</name>
    <dbReference type="NCBI Taxonomy" id="1133546"/>
    <lineage>
        <taxon>Bacteria</taxon>
        <taxon>Bacillati</taxon>
        <taxon>Actinomycetota</taxon>
        <taxon>Actinomycetes</taxon>
        <taxon>Micrococcales</taxon>
        <taxon>Luteimicrobium</taxon>
    </lineage>
</organism>
<dbReference type="GO" id="GO:0055085">
    <property type="term" value="P:transmembrane transport"/>
    <property type="evidence" value="ECO:0007669"/>
    <property type="project" value="InterPro"/>
</dbReference>
<feature type="transmembrane region" description="Helical" evidence="8">
    <location>
        <begin position="130"/>
        <end position="152"/>
    </location>
</feature>
<dbReference type="Proteomes" id="UP000326702">
    <property type="component" value="Chromosome"/>
</dbReference>
<dbReference type="OrthoDB" id="9810457at2"/>
<comment type="subcellular location">
    <subcellularLocation>
        <location evidence="1">Membrane</location>
        <topology evidence="1">Multi-pass membrane protein</topology>
    </subcellularLocation>
</comment>
<proteinExistence type="predicted"/>
<dbReference type="PANTHER" id="PTHR36838:SF1">
    <property type="entry name" value="SLR1864 PROTEIN"/>
    <property type="match status" value="1"/>
</dbReference>
<evidence type="ECO:0000256" key="1">
    <source>
        <dbReference type="ARBA" id="ARBA00004141"/>
    </source>
</evidence>
<dbReference type="AlphaFoldDB" id="A0A5P9QDJ0"/>
<evidence type="ECO:0000256" key="3">
    <source>
        <dbReference type="ARBA" id="ARBA00022475"/>
    </source>
</evidence>
<evidence type="ECO:0000256" key="5">
    <source>
        <dbReference type="ARBA" id="ARBA00022989"/>
    </source>
</evidence>
<evidence type="ECO:0000256" key="6">
    <source>
        <dbReference type="ARBA" id="ARBA00023136"/>
    </source>
</evidence>
<feature type="region of interest" description="Disordered" evidence="7">
    <location>
        <begin position="162"/>
        <end position="181"/>
    </location>
</feature>
<evidence type="ECO:0000256" key="8">
    <source>
        <dbReference type="SAM" id="Phobius"/>
    </source>
</evidence>
<name>A0A5P9QDJ0_9MICO</name>
<keyword evidence="6 8" id="KW-0472">Membrane</keyword>
<dbReference type="InterPro" id="IPR004776">
    <property type="entry name" value="Mem_transp_PIN-like"/>
</dbReference>
<evidence type="ECO:0000256" key="7">
    <source>
        <dbReference type="SAM" id="MobiDB-lite"/>
    </source>
</evidence>
<dbReference type="PANTHER" id="PTHR36838">
    <property type="entry name" value="AUXIN EFFLUX CARRIER FAMILY PROTEIN"/>
    <property type="match status" value="1"/>
</dbReference>
<evidence type="ECO:0000313" key="10">
    <source>
        <dbReference type="Proteomes" id="UP000326702"/>
    </source>
</evidence>
<dbReference type="KEGG" id="lxl:KDY119_03065"/>
<dbReference type="GO" id="GO:0016020">
    <property type="term" value="C:membrane"/>
    <property type="evidence" value="ECO:0007669"/>
    <property type="project" value="UniProtKB-SubCell"/>
</dbReference>
<keyword evidence="10" id="KW-1185">Reference proteome</keyword>
<feature type="transmembrane region" description="Helical" evidence="8">
    <location>
        <begin position="68"/>
        <end position="90"/>
    </location>
</feature>
<reference evidence="9 10" key="1">
    <citation type="submission" date="2019-10" db="EMBL/GenBank/DDBJ databases">
        <title>Genome sequence of Luteimicrobium xylanilyticum HY-24.</title>
        <authorList>
            <person name="Kim D.Y."/>
            <person name="Park H.-Y."/>
        </authorList>
    </citation>
    <scope>NUCLEOTIDE SEQUENCE [LARGE SCALE GENOMIC DNA]</scope>
    <source>
        <strain evidence="9 10">HY-24</strain>
    </source>
</reference>
<feature type="transmembrane region" description="Helical" evidence="8">
    <location>
        <begin position="256"/>
        <end position="279"/>
    </location>
</feature>
<keyword evidence="2" id="KW-0813">Transport</keyword>
<dbReference type="Pfam" id="PF03547">
    <property type="entry name" value="Mem_trans"/>
    <property type="match status" value="1"/>
</dbReference>
<evidence type="ECO:0000256" key="2">
    <source>
        <dbReference type="ARBA" id="ARBA00022448"/>
    </source>
</evidence>
<feature type="transmembrane region" description="Helical" evidence="8">
    <location>
        <begin position="223"/>
        <end position="244"/>
    </location>
</feature>
<feature type="transmembrane region" description="Helical" evidence="8">
    <location>
        <begin position="6"/>
        <end position="24"/>
    </location>
</feature>
<evidence type="ECO:0000256" key="4">
    <source>
        <dbReference type="ARBA" id="ARBA00022692"/>
    </source>
</evidence>
<feature type="transmembrane region" description="Helical" evidence="8">
    <location>
        <begin position="36"/>
        <end position="56"/>
    </location>
</feature>
<keyword evidence="5 8" id="KW-1133">Transmembrane helix</keyword>
<dbReference type="RefSeq" id="WP_153022503.1">
    <property type="nucleotide sequence ID" value="NZ_BAABIH010000024.1"/>
</dbReference>
<feature type="transmembrane region" description="Helical" evidence="8">
    <location>
        <begin position="199"/>
        <end position="217"/>
    </location>
</feature>
<keyword evidence="4 8" id="KW-0812">Transmembrane</keyword>
<protein>
    <submittedName>
        <fullName evidence="9">Putative transporter YfdV</fullName>
    </submittedName>
</protein>
<sequence>MASTLATALLPIVLTLLLGFFAGWHHDFSADQAPILNRMVMLYALPLSLFAGMVTVSRSSLVSDLPMAGMVAGTMVVAFVVVVVVTRVVLHRDLGEAALWGLAIGGPAVPFVGTPVLGTLLGSAQATVPIAVASLTMNLVQVPAALVMLSVAHSASTRARASAPASASPAPAAARGTAGAPKPAAGAGGHVLAALREPVVWAPLAALVLVLAGWSLPHAVTSSLALLGQATGGVALFASGLVLYAQRVSLTAPVGWAVACRNLVIPALVLGLTALLGFSHENREASVLAMAIPTASICVILAVQYHRAERQMASVLFISTVASVATMAGFIALTR</sequence>
<keyword evidence="3" id="KW-1003">Cell membrane</keyword>
<dbReference type="EMBL" id="CP045529">
    <property type="protein sequence ID" value="QFU99534.1"/>
    <property type="molecule type" value="Genomic_DNA"/>
</dbReference>
<evidence type="ECO:0000313" key="9">
    <source>
        <dbReference type="EMBL" id="QFU99534.1"/>
    </source>
</evidence>
<accession>A0A5P9QDJ0</accession>
<feature type="transmembrane region" description="Helical" evidence="8">
    <location>
        <begin position="285"/>
        <end position="303"/>
    </location>
</feature>
<feature type="transmembrane region" description="Helical" evidence="8">
    <location>
        <begin position="315"/>
        <end position="333"/>
    </location>
</feature>
<gene>
    <name evidence="9" type="ORF">KDY119_03065</name>
</gene>